<name>R7QRZ9_CHOCR</name>
<dbReference type="Gramene" id="CDF40483">
    <property type="protein sequence ID" value="CDF40483"/>
    <property type="gene ID" value="CHC_T00007223001"/>
</dbReference>
<dbReference type="Proteomes" id="UP000012073">
    <property type="component" value="Unassembled WGS sequence"/>
</dbReference>
<feature type="region of interest" description="Disordered" evidence="1">
    <location>
        <begin position="81"/>
        <end position="102"/>
    </location>
</feature>
<feature type="non-terminal residue" evidence="2">
    <location>
        <position position="1"/>
    </location>
</feature>
<keyword evidence="3" id="KW-1185">Reference proteome</keyword>
<sequence length="102" mass="11365">IGGGGRDWWVRRAQGARILPAPRHWLGANCSPAPDWPPSHHPFTVEDFNCKTELFRPPDISSHTVHILYPWCCLTRSRASRPTLPPSPPPPHLANGSRIPPP</sequence>
<evidence type="ECO:0000313" key="2">
    <source>
        <dbReference type="EMBL" id="CDF40483.1"/>
    </source>
</evidence>
<dbReference type="KEGG" id="ccp:CHC_T00007223001"/>
<evidence type="ECO:0000256" key="1">
    <source>
        <dbReference type="SAM" id="MobiDB-lite"/>
    </source>
</evidence>
<reference evidence="3" key="1">
    <citation type="journal article" date="2013" name="Proc. Natl. Acad. Sci. U.S.A.">
        <title>Genome structure and metabolic features in the red seaweed Chondrus crispus shed light on evolution of the Archaeplastida.</title>
        <authorList>
            <person name="Collen J."/>
            <person name="Porcel B."/>
            <person name="Carre W."/>
            <person name="Ball S.G."/>
            <person name="Chaparro C."/>
            <person name="Tonon T."/>
            <person name="Barbeyron T."/>
            <person name="Michel G."/>
            <person name="Noel B."/>
            <person name="Valentin K."/>
            <person name="Elias M."/>
            <person name="Artiguenave F."/>
            <person name="Arun A."/>
            <person name="Aury J.M."/>
            <person name="Barbosa-Neto J.F."/>
            <person name="Bothwell J.H."/>
            <person name="Bouget F.Y."/>
            <person name="Brillet L."/>
            <person name="Cabello-Hurtado F."/>
            <person name="Capella-Gutierrez S."/>
            <person name="Charrier B."/>
            <person name="Cladiere L."/>
            <person name="Cock J.M."/>
            <person name="Coelho S.M."/>
            <person name="Colleoni C."/>
            <person name="Czjzek M."/>
            <person name="Da Silva C."/>
            <person name="Delage L."/>
            <person name="Denoeud F."/>
            <person name="Deschamps P."/>
            <person name="Dittami S.M."/>
            <person name="Gabaldon T."/>
            <person name="Gachon C.M."/>
            <person name="Groisillier A."/>
            <person name="Herve C."/>
            <person name="Jabbari K."/>
            <person name="Katinka M."/>
            <person name="Kloareg B."/>
            <person name="Kowalczyk N."/>
            <person name="Labadie K."/>
            <person name="Leblanc C."/>
            <person name="Lopez P.J."/>
            <person name="McLachlan D.H."/>
            <person name="Meslet-Cladiere L."/>
            <person name="Moustafa A."/>
            <person name="Nehr Z."/>
            <person name="Nyvall Collen P."/>
            <person name="Panaud O."/>
            <person name="Partensky F."/>
            <person name="Poulain J."/>
            <person name="Rensing S.A."/>
            <person name="Rousvoal S."/>
            <person name="Samson G."/>
            <person name="Symeonidi A."/>
            <person name="Weissenbach J."/>
            <person name="Zambounis A."/>
            <person name="Wincker P."/>
            <person name="Boyen C."/>
        </authorList>
    </citation>
    <scope>NUCLEOTIDE SEQUENCE [LARGE SCALE GENOMIC DNA]</scope>
    <source>
        <strain evidence="3">cv. Stackhouse</strain>
    </source>
</reference>
<evidence type="ECO:0000313" key="3">
    <source>
        <dbReference type="Proteomes" id="UP000012073"/>
    </source>
</evidence>
<accession>R7QRZ9</accession>
<feature type="compositionally biased region" description="Pro residues" evidence="1">
    <location>
        <begin position="83"/>
        <end position="92"/>
    </location>
</feature>
<dbReference type="EMBL" id="HG002185">
    <property type="protein sequence ID" value="CDF40483.1"/>
    <property type="molecule type" value="Genomic_DNA"/>
</dbReference>
<gene>
    <name evidence="2" type="ORF">CHC_T00007223001</name>
</gene>
<dbReference type="GeneID" id="17318466"/>
<dbReference type="AlphaFoldDB" id="R7QRZ9"/>
<dbReference type="RefSeq" id="XP_005710777.1">
    <property type="nucleotide sequence ID" value="XM_005710720.1"/>
</dbReference>
<protein>
    <submittedName>
        <fullName evidence="2">Uncharacterized protein</fullName>
    </submittedName>
</protein>
<organism evidence="2 3">
    <name type="scientific">Chondrus crispus</name>
    <name type="common">Carrageen Irish moss</name>
    <name type="synonym">Polymorpha crispa</name>
    <dbReference type="NCBI Taxonomy" id="2769"/>
    <lineage>
        <taxon>Eukaryota</taxon>
        <taxon>Rhodophyta</taxon>
        <taxon>Florideophyceae</taxon>
        <taxon>Rhodymeniophycidae</taxon>
        <taxon>Gigartinales</taxon>
        <taxon>Gigartinaceae</taxon>
        <taxon>Chondrus</taxon>
    </lineage>
</organism>
<proteinExistence type="predicted"/>